<dbReference type="EMBL" id="AXZF01000038">
    <property type="protein sequence ID" value="ERT69034.1"/>
    <property type="molecule type" value="Genomic_DNA"/>
</dbReference>
<keyword evidence="3" id="KW-1185">Reference proteome</keyword>
<name>U7VD12_9FUSO</name>
<dbReference type="STRING" id="1319815.HMPREF0202_01000"/>
<dbReference type="Proteomes" id="UP000017081">
    <property type="component" value="Unassembled WGS sequence"/>
</dbReference>
<dbReference type="InterPro" id="IPR027602">
    <property type="entry name" value="PGA_system"/>
</dbReference>
<keyword evidence="1" id="KW-0472">Membrane</keyword>
<dbReference type="HOGENOM" id="CLU_056932_0_0_0"/>
<protein>
    <recommendedName>
        <fullName evidence="4">Poly-gamma-glutamate system protein</fullName>
    </recommendedName>
</protein>
<evidence type="ECO:0000313" key="3">
    <source>
        <dbReference type="Proteomes" id="UP000017081"/>
    </source>
</evidence>
<sequence>MKKYSLYLLAILVGICLILGDMEFGDKHEGFDEMLEAKNLMVKLSKEIYSEKINRAINIDKKLDILESGLIGEEFTGITTTLGDLDSKRISTNPEFAAYFVKKLKNKGLKKDDVVYVNMSSSFPGLNLSLISALDTLNLRGVIINSIGSSMYGANNEEFTFLEMINFLKSKNMIKNSVELYTLGGDADEGLNFDEDVKGHLVERLNEIDIPKLDFKDLNDNIGKRIAYYEKYPNPKYFINIGGNLVSTKLEKYYESLGIPTLTMLNIKQIALANGISNVKNTKQLYEKSQNLIFYFGIIFAFIGYILKIFYKNKKSIRY</sequence>
<evidence type="ECO:0008006" key="4">
    <source>
        <dbReference type="Google" id="ProtNLM"/>
    </source>
</evidence>
<keyword evidence="1" id="KW-1133">Transmembrane helix</keyword>
<comment type="caution">
    <text evidence="2">The sequence shown here is derived from an EMBL/GenBank/DDBJ whole genome shotgun (WGS) entry which is preliminary data.</text>
</comment>
<accession>U7VD12</accession>
<feature type="transmembrane region" description="Helical" evidence="1">
    <location>
        <begin position="292"/>
        <end position="311"/>
    </location>
</feature>
<organism evidence="2 3">
    <name type="scientific">Cetobacterium somerae ATCC BAA-474</name>
    <dbReference type="NCBI Taxonomy" id="1319815"/>
    <lineage>
        <taxon>Bacteria</taxon>
        <taxon>Fusobacteriati</taxon>
        <taxon>Fusobacteriota</taxon>
        <taxon>Fusobacteriia</taxon>
        <taxon>Fusobacteriales</taxon>
        <taxon>Fusobacteriaceae</taxon>
        <taxon>Cetobacterium</taxon>
    </lineage>
</organism>
<keyword evidence="1" id="KW-0812">Transmembrane</keyword>
<dbReference type="RefSeq" id="WP_023050541.1">
    <property type="nucleotide sequence ID" value="NZ_CP173062.2"/>
</dbReference>
<gene>
    <name evidence="2" type="ORF">HMPREF0202_01000</name>
</gene>
<reference evidence="2 3" key="1">
    <citation type="submission" date="2013-08" db="EMBL/GenBank/DDBJ databases">
        <authorList>
            <person name="Weinstock G."/>
            <person name="Sodergren E."/>
            <person name="Wylie T."/>
            <person name="Fulton L."/>
            <person name="Fulton R."/>
            <person name="Fronick C."/>
            <person name="O'Laughlin M."/>
            <person name="Godfrey J."/>
            <person name="Miner T."/>
            <person name="Herter B."/>
            <person name="Appelbaum E."/>
            <person name="Cordes M."/>
            <person name="Lek S."/>
            <person name="Wollam A."/>
            <person name="Pepin K.H."/>
            <person name="Palsikar V.B."/>
            <person name="Mitreva M."/>
            <person name="Wilson R.K."/>
        </authorList>
    </citation>
    <scope>NUCLEOTIDE SEQUENCE [LARGE SCALE GENOMIC DNA]</scope>
    <source>
        <strain evidence="2 3">ATCC BAA-474</strain>
    </source>
</reference>
<evidence type="ECO:0000313" key="2">
    <source>
        <dbReference type="EMBL" id="ERT69034.1"/>
    </source>
</evidence>
<dbReference type="NCBIfam" id="TIGR04332">
    <property type="entry name" value="gamma_Glu_sys"/>
    <property type="match status" value="1"/>
</dbReference>
<dbReference type="AlphaFoldDB" id="U7VD12"/>
<proteinExistence type="predicted"/>
<evidence type="ECO:0000256" key="1">
    <source>
        <dbReference type="SAM" id="Phobius"/>
    </source>
</evidence>
<dbReference type="eggNOG" id="ENOG502Z9ES">
    <property type="taxonomic scope" value="Bacteria"/>
</dbReference>